<feature type="transmembrane region" description="Helical" evidence="6">
    <location>
        <begin position="12"/>
        <end position="33"/>
    </location>
</feature>
<dbReference type="InterPro" id="IPR036259">
    <property type="entry name" value="MFS_trans_sf"/>
</dbReference>
<sequence>MDSSSLQLNELALILSVSGVTTLTVFFSGALTVALPTIGKDLSFRQADLQWPLNVYALSYGCLVLFCGRLGDILGGRFMFLTGSIWFAIWSLATAFAPTSGSFIGFVALTGIGAAANTPSGIGLLSAFFPPGRKRNVAYGVLGAGQPLGFILGLLLGGVLTQSKATWRAVFYMQSGLGVIFVILGFAFLIHQRPAQRYKKGIDWGGAILSAAGFGMLTYSLADSTTARKGWSTPQIPSLFTGSAVVLALFVFYERYREKRNLSVLLPMSIWKGKMLSVLGMQFFVWWSFNTVTYFSTLYYQQVNQLNALQTAVRFIPMTIAGFLVNLVTGYIMHRVPGQPLLMVGILGCVIAPLIFATMNVHASYWATAFLVMIFVVGADVCYPVGNLYLSSMFDNDSQSLSGGLFSIAGRIGTSLGLAVTSSVATGTSQTYQHAHPQLAIDSPEVLMVGFRNAAWTCFAAGVVSLLITAVGMRGMGIIGHTKEEDPAKDAPQSDAVTEDVAMQDLERAATTHSHTSEKTAPAVETASSSSNK</sequence>
<dbReference type="Gene3D" id="1.20.1250.20">
    <property type="entry name" value="MFS general substrate transporter like domains"/>
    <property type="match status" value="1"/>
</dbReference>
<dbReference type="GO" id="GO:0022857">
    <property type="term" value="F:transmembrane transporter activity"/>
    <property type="evidence" value="ECO:0007669"/>
    <property type="project" value="InterPro"/>
</dbReference>
<comment type="subcellular location">
    <subcellularLocation>
        <location evidence="1">Membrane</location>
        <topology evidence="1">Multi-pass membrane protein</topology>
    </subcellularLocation>
</comment>
<feature type="transmembrane region" description="Helical" evidence="6">
    <location>
        <begin position="53"/>
        <end position="71"/>
    </location>
</feature>
<evidence type="ECO:0000313" key="9">
    <source>
        <dbReference type="Proteomes" id="UP000636479"/>
    </source>
</evidence>
<feature type="transmembrane region" description="Helical" evidence="6">
    <location>
        <begin position="171"/>
        <end position="190"/>
    </location>
</feature>
<dbReference type="GO" id="GO:0016020">
    <property type="term" value="C:membrane"/>
    <property type="evidence" value="ECO:0007669"/>
    <property type="project" value="UniProtKB-SubCell"/>
</dbReference>
<keyword evidence="2 6" id="KW-0812">Transmembrane</keyword>
<dbReference type="RefSeq" id="XP_037222473.1">
    <property type="nucleotide sequence ID" value="XM_037362181.1"/>
</dbReference>
<organism evidence="8 9">
    <name type="scientific">Mycena indigotica</name>
    <dbReference type="NCBI Taxonomy" id="2126181"/>
    <lineage>
        <taxon>Eukaryota</taxon>
        <taxon>Fungi</taxon>
        <taxon>Dikarya</taxon>
        <taxon>Basidiomycota</taxon>
        <taxon>Agaricomycotina</taxon>
        <taxon>Agaricomycetes</taxon>
        <taxon>Agaricomycetidae</taxon>
        <taxon>Agaricales</taxon>
        <taxon>Marasmiineae</taxon>
        <taxon>Mycenaceae</taxon>
        <taxon>Mycena</taxon>
    </lineage>
</organism>
<dbReference type="InterPro" id="IPR011701">
    <property type="entry name" value="MFS"/>
</dbReference>
<dbReference type="EMBL" id="JACAZF010000004">
    <property type="protein sequence ID" value="KAF7307454.1"/>
    <property type="molecule type" value="Genomic_DNA"/>
</dbReference>
<dbReference type="PROSITE" id="PS50850">
    <property type="entry name" value="MFS"/>
    <property type="match status" value="1"/>
</dbReference>
<feature type="transmembrane region" description="Helical" evidence="6">
    <location>
        <begin position="340"/>
        <end position="359"/>
    </location>
</feature>
<reference evidence="8" key="1">
    <citation type="submission" date="2020-05" db="EMBL/GenBank/DDBJ databases">
        <title>Mycena genomes resolve the evolution of fungal bioluminescence.</title>
        <authorList>
            <person name="Tsai I.J."/>
        </authorList>
    </citation>
    <scope>NUCLEOTIDE SEQUENCE</scope>
    <source>
        <strain evidence="8">171206Taipei</strain>
    </source>
</reference>
<dbReference type="SUPFAM" id="SSF103473">
    <property type="entry name" value="MFS general substrate transporter"/>
    <property type="match status" value="1"/>
</dbReference>
<feature type="region of interest" description="Disordered" evidence="5">
    <location>
        <begin position="482"/>
        <end position="533"/>
    </location>
</feature>
<dbReference type="AlphaFoldDB" id="A0A8H6W6B6"/>
<keyword evidence="3 6" id="KW-1133">Transmembrane helix</keyword>
<feature type="transmembrane region" description="Helical" evidence="6">
    <location>
        <begin position="401"/>
        <end position="420"/>
    </location>
</feature>
<feature type="transmembrane region" description="Helical" evidence="6">
    <location>
        <begin position="103"/>
        <end position="125"/>
    </location>
</feature>
<name>A0A8H6W6B6_9AGAR</name>
<evidence type="ECO:0000256" key="1">
    <source>
        <dbReference type="ARBA" id="ARBA00004141"/>
    </source>
</evidence>
<proteinExistence type="predicted"/>
<feature type="transmembrane region" description="Helical" evidence="6">
    <location>
        <begin position="78"/>
        <end position="97"/>
    </location>
</feature>
<evidence type="ECO:0000259" key="7">
    <source>
        <dbReference type="PROSITE" id="PS50850"/>
    </source>
</evidence>
<feature type="domain" description="Major facilitator superfamily (MFS) profile" evidence="7">
    <location>
        <begin position="1"/>
        <end position="473"/>
    </location>
</feature>
<keyword evidence="4 6" id="KW-0472">Membrane</keyword>
<feature type="transmembrane region" description="Helical" evidence="6">
    <location>
        <begin position="202"/>
        <end position="222"/>
    </location>
</feature>
<dbReference type="Proteomes" id="UP000636479">
    <property type="component" value="Unassembled WGS sequence"/>
</dbReference>
<feature type="transmembrane region" description="Helical" evidence="6">
    <location>
        <begin position="365"/>
        <end position="389"/>
    </location>
</feature>
<evidence type="ECO:0000256" key="3">
    <source>
        <dbReference type="ARBA" id="ARBA00022989"/>
    </source>
</evidence>
<evidence type="ECO:0000313" key="8">
    <source>
        <dbReference type="EMBL" id="KAF7307454.1"/>
    </source>
</evidence>
<dbReference type="GeneID" id="59344697"/>
<dbReference type="Pfam" id="PF07690">
    <property type="entry name" value="MFS_1"/>
    <property type="match status" value="1"/>
</dbReference>
<protein>
    <submittedName>
        <fullName evidence="8">MFS domain-containing protein</fullName>
    </submittedName>
</protein>
<feature type="transmembrane region" description="Helical" evidence="6">
    <location>
        <begin position="234"/>
        <end position="254"/>
    </location>
</feature>
<feature type="transmembrane region" description="Helical" evidence="6">
    <location>
        <begin position="137"/>
        <end position="159"/>
    </location>
</feature>
<evidence type="ECO:0000256" key="4">
    <source>
        <dbReference type="ARBA" id="ARBA00023136"/>
    </source>
</evidence>
<evidence type="ECO:0000256" key="5">
    <source>
        <dbReference type="SAM" id="MobiDB-lite"/>
    </source>
</evidence>
<feature type="compositionally biased region" description="Basic and acidic residues" evidence="5">
    <location>
        <begin position="505"/>
        <end position="518"/>
    </location>
</feature>
<dbReference type="PANTHER" id="PTHR42718:SF10">
    <property type="entry name" value="TRANSPORTER, PUTATIVE (AFU_ORTHOLOGUE AFUA_8G06760)-RELATED"/>
    <property type="match status" value="1"/>
</dbReference>
<comment type="caution">
    <text evidence="8">The sequence shown here is derived from an EMBL/GenBank/DDBJ whole genome shotgun (WGS) entry which is preliminary data.</text>
</comment>
<evidence type="ECO:0000256" key="2">
    <source>
        <dbReference type="ARBA" id="ARBA00022692"/>
    </source>
</evidence>
<keyword evidence="9" id="KW-1185">Reference proteome</keyword>
<dbReference type="Gene3D" id="1.20.1720.10">
    <property type="entry name" value="Multidrug resistance protein D"/>
    <property type="match status" value="1"/>
</dbReference>
<dbReference type="OrthoDB" id="440755at2759"/>
<dbReference type="InterPro" id="IPR020846">
    <property type="entry name" value="MFS_dom"/>
</dbReference>
<gene>
    <name evidence="8" type="ORF">MIND_00539800</name>
</gene>
<feature type="transmembrane region" description="Helical" evidence="6">
    <location>
        <begin position="454"/>
        <end position="473"/>
    </location>
</feature>
<feature type="transmembrane region" description="Helical" evidence="6">
    <location>
        <begin position="315"/>
        <end position="333"/>
    </location>
</feature>
<feature type="transmembrane region" description="Helical" evidence="6">
    <location>
        <begin position="275"/>
        <end position="295"/>
    </location>
</feature>
<evidence type="ECO:0000256" key="6">
    <source>
        <dbReference type="SAM" id="Phobius"/>
    </source>
</evidence>
<accession>A0A8H6W6B6</accession>
<dbReference type="PANTHER" id="PTHR42718">
    <property type="entry name" value="MAJOR FACILITATOR SUPERFAMILY MULTIDRUG TRANSPORTER MFSC"/>
    <property type="match status" value="1"/>
</dbReference>